<dbReference type="RefSeq" id="XP_007863762.1">
    <property type="nucleotide sequence ID" value="XM_007865571.1"/>
</dbReference>
<dbReference type="AlphaFoldDB" id="S7QFM0"/>
<sequence>MDCFGLGASICSGKSAVRLWGFQPLDRDTKIMLPSTALSFDCAHADFRRNGMNICFDTLGSCHPACYYLCEREKMRVSAAADEALFRAD</sequence>
<dbReference type="EMBL" id="KB469298">
    <property type="protein sequence ID" value="EPQ58641.1"/>
    <property type="molecule type" value="Genomic_DNA"/>
</dbReference>
<evidence type="ECO:0000313" key="1">
    <source>
        <dbReference type="EMBL" id="EPQ58641.1"/>
    </source>
</evidence>
<name>S7QFM0_GLOTA</name>
<proteinExistence type="predicted"/>
<protein>
    <submittedName>
        <fullName evidence="1">Uncharacterized protein</fullName>
    </submittedName>
</protein>
<dbReference type="KEGG" id="gtr:GLOTRDRAFT_110287"/>
<accession>S7QFM0</accession>
<evidence type="ECO:0000313" key="2">
    <source>
        <dbReference type="Proteomes" id="UP000030669"/>
    </source>
</evidence>
<dbReference type="Proteomes" id="UP000030669">
    <property type="component" value="Unassembled WGS sequence"/>
</dbReference>
<reference evidence="1 2" key="1">
    <citation type="journal article" date="2012" name="Science">
        <title>The Paleozoic origin of enzymatic lignin decomposition reconstructed from 31 fungal genomes.</title>
        <authorList>
            <person name="Floudas D."/>
            <person name="Binder M."/>
            <person name="Riley R."/>
            <person name="Barry K."/>
            <person name="Blanchette R.A."/>
            <person name="Henrissat B."/>
            <person name="Martinez A.T."/>
            <person name="Otillar R."/>
            <person name="Spatafora J.W."/>
            <person name="Yadav J.S."/>
            <person name="Aerts A."/>
            <person name="Benoit I."/>
            <person name="Boyd A."/>
            <person name="Carlson A."/>
            <person name="Copeland A."/>
            <person name="Coutinho P.M."/>
            <person name="de Vries R.P."/>
            <person name="Ferreira P."/>
            <person name="Findley K."/>
            <person name="Foster B."/>
            <person name="Gaskell J."/>
            <person name="Glotzer D."/>
            <person name="Gorecki P."/>
            <person name="Heitman J."/>
            <person name="Hesse C."/>
            <person name="Hori C."/>
            <person name="Igarashi K."/>
            <person name="Jurgens J.A."/>
            <person name="Kallen N."/>
            <person name="Kersten P."/>
            <person name="Kohler A."/>
            <person name="Kuees U."/>
            <person name="Kumar T.K.A."/>
            <person name="Kuo A."/>
            <person name="LaButti K."/>
            <person name="Larrondo L.F."/>
            <person name="Lindquist E."/>
            <person name="Ling A."/>
            <person name="Lombard V."/>
            <person name="Lucas S."/>
            <person name="Lundell T."/>
            <person name="Martin R."/>
            <person name="McLaughlin D.J."/>
            <person name="Morgenstern I."/>
            <person name="Morin E."/>
            <person name="Murat C."/>
            <person name="Nagy L.G."/>
            <person name="Nolan M."/>
            <person name="Ohm R.A."/>
            <person name="Patyshakuliyeva A."/>
            <person name="Rokas A."/>
            <person name="Ruiz-Duenas F.J."/>
            <person name="Sabat G."/>
            <person name="Salamov A."/>
            <person name="Samejima M."/>
            <person name="Schmutz J."/>
            <person name="Slot J.C."/>
            <person name="St John F."/>
            <person name="Stenlid J."/>
            <person name="Sun H."/>
            <person name="Sun S."/>
            <person name="Syed K."/>
            <person name="Tsang A."/>
            <person name="Wiebenga A."/>
            <person name="Young D."/>
            <person name="Pisabarro A."/>
            <person name="Eastwood D.C."/>
            <person name="Martin F."/>
            <person name="Cullen D."/>
            <person name="Grigoriev I.V."/>
            <person name="Hibbett D.S."/>
        </authorList>
    </citation>
    <scope>NUCLEOTIDE SEQUENCE [LARGE SCALE GENOMIC DNA]</scope>
    <source>
        <strain evidence="1 2">ATCC 11539</strain>
    </source>
</reference>
<gene>
    <name evidence="1" type="ORF">GLOTRDRAFT_110287</name>
</gene>
<organism evidence="1 2">
    <name type="scientific">Gloeophyllum trabeum (strain ATCC 11539 / FP-39264 / Madison 617)</name>
    <name type="common">Brown rot fungus</name>
    <dbReference type="NCBI Taxonomy" id="670483"/>
    <lineage>
        <taxon>Eukaryota</taxon>
        <taxon>Fungi</taxon>
        <taxon>Dikarya</taxon>
        <taxon>Basidiomycota</taxon>
        <taxon>Agaricomycotina</taxon>
        <taxon>Agaricomycetes</taxon>
        <taxon>Gloeophyllales</taxon>
        <taxon>Gloeophyllaceae</taxon>
        <taxon>Gloeophyllum</taxon>
    </lineage>
</organism>
<dbReference type="HOGENOM" id="CLU_2454933_0_0_1"/>
<dbReference type="GeneID" id="19299183"/>
<keyword evidence="2" id="KW-1185">Reference proteome</keyword>